<keyword evidence="7" id="KW-0325">Glycoprotein</keyword>
<evidence type="ECO:0000259" key="11">
    <source>
        <dbReference type="PROSITE" id="PS50262"/>
    </source>
</evidence>
<dbReference type="PROSITE" id="PS00237">
    <property type="entry name" value="G_PROTEIN_RECEP_F1_1"/>
    <property type="match status" value="1"/>
</dbReference>
<dbReference type="PRINTS" id="PR00237">
    <property type="entry name" value="GPCRRHODOPSN"/>
</dbReference>
<protein>
    <recommendedName>
        <fullName evidence="11">G-protein coupled receptors family 1 profile domain-containing protein</fullName>
    </recommendedName>
</protein>
<dbReference type="PANTHER" id="PTHR24232:SF85">
    <property type="entry name" value="G-PROTEIN COUPLED RECEPTOR 4"/>
    <property type="match status" value="1"/>
</dbReference>
<comment type="subcellular location">
    <subcellularLocation>
        <location evidence="1">Membrane</location>
        <topology evidence="1">Multi-pass membrane protein</topology>
    </subcellularLocation>
</comment>
<feature type="transmembrane region" description="Helical" evidence="10">
    <location>
        <begin position="211"/>
        <end position="229"/>
    </location>
</feature>
<feature type="domain" description="G-protein coupled receptors family 1 profile" evidence="11">
    <location>
        <begin position="70"/>
        <end position="227"/>
    </location>
</feature>
<dbReference type="Gene3D" id="1.20.1070.10">
    <property type="entry name" value="Rhodopsin 7-helix transmembrane proteins"/>
    <property type="match status" value="1"/>
</dbReference>
<accession>A0AA88RZI0</accession>
<dbReference type="GO" id="GO:0005886">
    <property type="term" value="C:plasma membrane"/>
    <property type="evidence" value="ECO:0007669"/>
    <property type="project" value="TreeGrafter"/>
</dbReference>
<dbReference type="EMBL" id="JAUPFM010000017">
    <property type="protein sequence ID" value="KAK2824661.1"/>
    <property type="molecule type" value="Genomic_DNA"/>
</dbReference>
<keyword evidence="3 10" id="KW-1133">Transmembrane helix</keyword>
<organism evidence="12 13">
    <name type="scientific">Channa striata</name>
    <name type="common">Snakehead murrel</name>
    <name type="synonym">Ophicephalus striatus</name>
    <dbReference type="NCBI Taxonomy" id="64152"/>
    <lineage>
        <taxon>Eukaryota</taxon>
        <taxon>Metazoa</taxon>
        <taxon>Chordata</taxon>
        <taxon>Craniata</taxon>
        <taxon>Vertebrata</taxon>
        <taxon>Euteleostomi</taxon>
        <taxon>Actinopterygii</taxon>
        <taxon>Neopterygii</taxon>
        <taxon>Teleostei</taxon>
        <taxon>Neoteleostei</taxon>
        <taxon>Acanthomorphata</taxon>
        <taxon>Anabantaria</taxon>
        <taxon>Anabantiformes</taxon>
        <taxon>Channoidei</taxon>
        <taxon>Channidae</taxon>
        <taxon>Channa</taxon>
    </lineage>
</organism>
<reference evidence="12" key="1">
    <citation type="submission" date="2023-07" db="EMBL/GenBank/DDBJ databases">
        <title>Chromosome-level Genome Assembly of Striped Snakehead (Channa striata).</title>
        <authorList>
            <person name="Liu H."/>
        </authorList>
    </citation>
    <scope>NUCLEOTIDE SEQUENCE</scope>
    <source>
        <strain evidence="12">Gz</strain>
        <tissue evidence="12">Muscle</tissue>
    </source>
</reference>
<evidence type="ECO:0000256" key="6">
    <source>
        <dbReference type="ARBA" id="ARBA00023170"/>
    </source>
</evidence>
<dbReference type="PROSITE" id="PS50262">
    <property type="entry name" value="G_PROTEIN_RECEP_F1_2"/>
    <property type="match status" value="1"/>
</dbReference>
<evidence type="ECO:0000256" key="3">
    <source>
        <dbReference type="ARBA" id="ARBA00022989"/>
    </source>
</evidence>
<feature type="transmembrane region" description="Helical" evidence="10">
    <location>
        <begin position="137"/>
        <end position="165"/>
    </location>
</feature>
<dbReference type="Proteomes" id="UP001187415">
    <property type="component" value="Unassembled WGS sequence"/>
</dbReference>
<name>A0AA88RZI0_CHASR</name>
<dbReference type="InterPro" id="IPR000276">
    <property type="entry name" value="GPCR_Rhodpsn"/>
</dbReference>
<dbReference type="GO" id="GO:0007200">
    <property type="term" value="P:phospholipase C-activating G protein-coupled receptor signaling pathway"/>
    <property type="evidence" value="ECO:0007669"/>
    <property type="project" value="TreeGrafter"/>
</dbReference>
<feature type="transmembrane region" description="Helical" evidence="10">
    <location>
        <begin position="66"/>
        <end position="87"/>
    </location>
</feature>
<gene>
    <name evidence="12" type="ORF">Q5P01_021836</name>
</gene>
<comment type="caution">
    <text evidence="12">The sequence shown here is derived from an EMBL/GenBank/DDBJ whole genome shotgun (WGS) entry which is preliminary data.</text>
</comment>
<keyword evidence="4 9" id="KW-0297">G-protein coupled receptor</keyword>
<dbReference type="GO" id="GO:0035025">
    <property type="term" value="P:positive regulation of Rho protein signal transduction"/>
    <property type="evidence" value="ECO:0007669"/>
    <property type="project" value="TreeGrafter"/>
</dbReference>
<keyword evidence="2 9" id="KW-0812">Transmembrane</keyword>
<dbReference type="SUPFAM" id="SSF81321">
    <property type="entry name" value="Family A G protein-coupled receptor-like"/>
    <property type="match status" value="1"/>
</dbReference>
<evidence type="ECO:0000256" key="7">
    <source>
        <dbReference type="ARBA" id="ARBA00023180"/>
    </source>
</evidence>
<feature type="transmembrane region" description="Helical" evidence="10">
    <location>
        <begin position="107"/>
        <end position="125"/>
    </location>
</feature>
<dbReference type="AlphaFoldDB" id="A0AA88RZI0"/>
<comment type="similarity">
    <text evidence="9">Belongs to the G-protein coupled receptor 1 family.</text>
</comment>
<evidence type="ECO:0000256" key="2">
    <source>
        <dbReference type="ARBA" id="ARBA00022692"/>
    </source>
</evidence>
<keyword evidence="8 9" id="KW-0807">Transducer</keyword>
<sequence>MDDFSTTVSWSKSSSKMVAGSPPLPLYVRNDHVVPIYIINLLISDLIQICSTTAELVKPEGFLVEYASVIYLVSLTANIGFMVCVSLERYLVIAWPLWYRFKRNIRVSVLVCVIVWLIPVAPALLGTLTSFDKHTVFAIFFLLPFPVLIFSVVGTLSSLSSAISVSSEEKQRIVGTLFVVLFNYTVFFLPLIVCLISITHTKTADPVLLNLSRAFIRISPLADLGLYVFMGKGATQKMLAFLCHKNDAQQQSSGLQGVSVSR</sequence>
<feature type="transmembrane region" description="Helical" evidence="10">
    <location>
        <begin position="177"/>
        <end position="199"/>
    </location>
</feature>
<keyword evidence="13" id="KW-1185">Reference proteome</keyword>
<evidence type="ECO:0000313" key="13">
    <source>
        <dbReference type="Proteomes" id="UP001187415"/>
    </source>
</evidence>
<dbReference type="Pfam" id="PF00001">
    <property type="entry name" value="7tm_1"/>
    <property type="match status" value="1"/>
</dbReference>
<dbReference type="PANTHER" id="PTHR24232">
    <property type="entry name" value="G-PROTEIN COUPLED RECEPTOR"/>
    <property type="match status" value="1"/>
</dbReference>
<evidence type="ECO:0000256" key="4">
    <source>
        <dbReference type="ARBA" id="ARBA00023040"/>
    </source>
</evidence>
<evidence type="ECO:0000256" key="5">
    <source>
        <dbReference type="ARBA" id="ARBA00023136"/>
    </source>
</evidence>
<evidence type="ECO:0000256" key="9">
    <source>
        <dbReference type="RuleBase" id="RU000688"/>
    </source>
</evidence>
<evidence type="ECO:0000256" key="1">
    <source>
        <dbReference type="ARBA" id="ARBA00004141"/>
    </source>
</evidence>
<keyword evidence="6 9" id="KW-0675">Receptor</keyword>
<evidence type="ECO:0000313" key="12">
    <source>
        <dbReference type="EMBL" id="KAK2824661.1"/>
    </source>
</evidence>
<keyword evidence="5 10" id="KW-0472">Membrane</keyword>
<evidence type="ECO:0000256" key="8">
    <source>
        <dbReference type="ARBA" id="ARBA00023224"/>
    </source>
</evidence>
<proteinExistence type="inferred from homology"/>
<evidence type="ECO:0000256" key="10">
    <source>
        <dbReference type="SAM" id="Phobius"/>
    </source>
</evidence>
<dbReference type="InterPro" id="IPR017452">
    <property type="entry name" value="GPCR_Rhodpsn_7TM"/>
</dbReference>
<dbReference type="GO" id="GO:0004930">
    <property type="term" value="F:G protein-coupled receptor activity"/>
    <property type="evidence" value="ECO:0007669"/>
    <property type="project" value="UniProtKB-KW"/>
</dbReference>